<name>B0MXN4_9BACT</name>
<keyword evidence="5 12" id="KW-0812">Transmembrane</keyword>
<protein>
    <submittedName>
        <fullName evidence="13">Transporter, SSS family</fullName>
    </submittedName>
</protein>
<dbReference type="InterPro" id="IPR051163">
    <property type="entry name" value="Sodium:Solute_Symporter_SSF"/>
</dbReference>
<dbReference type="GO" id="GO:0005886">
    <property type="term" value="C:plasma membrane"/>
    <property type="evidence" value="ECO:0007669"/>
    <property type="project" value="UniProtKB-SubCell"/>
</dbReference>
<keyword evidence="4" id="KW-1003">Cell membrane</keyword>
<feature type="transmembrane region" description="Helical" evidence="12">
    <location>
        <begin position="117"/>
        <end position="138"/>
    </location>
</feature>
<dbReference type="GO" id="GO:0015293">
    <property type="term" value="F:symporter activity"/>
    <property type="evidence" value="ECO:0007669"/>
    <property type="project" value="TreeGrafter"/>
</dbReference>
<keyword evidence="3" id="KW-0813">Transport</keyword>
<feature type="transmembrane region" description="Helical" evidence="12">
    <location>
        <begin position="150"/>
        <end position="170"/>
    </location>
</feature>
<evidence type="ECO:0000256" key="7">
    <source>
        <dbReference type="ARBA" id="ARBA00023053"/>
    </source>
</evidence>
<dbReference type="OrthoDB" id="891563at2"/>
<evidence type="ECO:0000256" key="2">
    <source>
        <dbReference type="ARBA" id="ARBA00006434"/>
    </source>
</evidence>
<feature type="transmembrane region" description="Helical" evidence="12">
    <location>
        <begin position="311"/>
        <end position="335"/>
    </location>
</feature>
<reference evidence="13" key="2">
    <citation type="submission" date="2013-09" db="EMBL/GenBank/DDBJ databases">
        <title>Draft genome sequence of Alistipes putredinis (DSM 17216).</title>
        <authorList>
            <person name="Sudarsanam P."/>
            <person name="Ley R."/>
            <person name="Guruge J."/>
            <person name="Turnbaugh P.J."/>
            <person name="Mahowald M."/>
            <person name="Liep D."/>
            <person name="Gordon J."/>
        </authorList>
    </citation>
    <scope>NUCLEOTIDE SEQUENCE</scope>
    <source>
        <strain evidence="13">DSM 17216</strain>
    </source>
</reference>
<organism evidence="13 14">
    <name type="scientific">Alistipes putredinis DSM 17216</name>
    <dbReference type="NCBI Taxonomy" id="445970"/>
    <lineage>
        <taxon>Bacteria</taxon>
        <taxon>Pseudomonadati</taxon>
        <taxon>Bacteroidota</taxon>
        <taxon>Bacteroidia</taxon>
        <taxon>Bacteroidales</taxon>
        <taxon>Rikenellaceae</taxon>
        <taxon>Alistipes</taxon>
    </lineage>
</organism>
<evidence type="ECO:0000256" key="11">
    <source>
        <dbReference type="RuleBase" id="RU362091"/>
    </source>
</evidence>
<evidence type="ECO:0000256" key="6">
    <source>
        <dbReference type="ARBA" id="ARBA00022989"/>
    </source>
</evidence>
<dbReference type="EMBL" id="ABFK02000020">
    <property type="protein sequence ID" value="EDS02360.1"/>
    <property type="molecule type" value="Genomic_DNA"/>
</dbReference>
<evidence type="ECO:0000256" key="8">
    <source>
        <dbReference type="ARBA" id="ARBA00023065"/>
    </source>
</evidence>
<feature type="transmembrane region" description="Helical" evidence="12">
    <location>
        <begin position="182"/>
        <end position="200"/>
    </location>
</feature>
<comment type="caution">
    <text evidence="13">The sequence shown here is derived from an EMBL/GenBank/DDBJ whole genome shotgun (WGS) entry which is preliminary data.</text>
</comment>
<dbReference type="Proteomes" id="UP000005819">
    <property type="component" value="Unassembled WGS sequence"/>
</dbReference>
<sequence>MTPTAVLLTVLGYIAMLFVVAGIAGRRVSNTGFFTGNRENPWYVAALAMVGAAMSGITFVSVPGSVAADSFSYLQMVLGFTVGQMVIAFVLIPLFYRLKVVSLYEYLDGRFGMTTHLTGAWFFFISKMFAAALKVYVVCTVLQVLVFDPFGVPFAVNAAFLVGLVWLYTWRGGVRSVVWTDILHTCCLVGSIVLCIVFIMRSLGLTSAGVVQAVCDSPMSRIFFFEDTGSARYFWKMFFGGVFTLVAMTGLDQDMMQRNLSCRSPRDSQINIVITAFSQMAVILLFLVLGVLLYLYAEHAGLPMPEKGDQLFAVVAVNGGLPLIVGIMFVVGLISSTYSSAGAAMTALTTSFTVDILRGPKRWGEGRLTQVRIGVHVVMALVMGCVVLFFGRFGNDSVINLIFKVAGYTYGPILGMFAFGICTRRRIRDRWVPLVAFAAPLLSVALQSFVAYKYDYHIGFELIAYNALFTVIGMSLLVERRPKPALNDRI</sequence>
<evidence type="ECO:0000256" key="12">
    <source>
        <dbReference type="SAM" id="Phobius"/>
    </source>
</evidence>
<dbReference type="InterPro" id="IPR001734">
    <property type="entry name" value="Na/solute_symporter"/>
</dbReference>
<dbReference type="Pfam" id="PF00474">
    <property type="entry name" value="SSF"/>
    <property type="match status" value="1"/>
</dbReference>
<feature type="transmembrane region" description="Helical" evidence="12">
    <location>
        <begin position="40"/>
        <end position="61"/>
    </location>
</feature>
<evidence type="ECO:0000256" key="4">
    <source>
        <dbReference type="ARBA" id="ARBA00022475"/>
    </source>
</evidence>
<keyword evidence="8" id="KW-0406">Ion transport</keyword>
<feature type="transmembrane region" description="Helical" evidence="12">
    <location>
        <begin position="6"/>
        <end position="28"/>
    </location>
</feature>
<evidence type="ECO:0000256" key="5">
    <source>
        <dbReference type="ARBA" id="ARBA00022692"/>
    </source>
</evidence>
<keyword evidence="10" id="KW-0739">Sodium transport</keyword>
<dbReference type="eggNOG" id="COG0591">
    <property type="taxonomic scope" value="Bacteria"/>
</dbReference>
<proteinExistence type="inferred from homology"/>
<dbReference type="PANTHER" id="PTHR42985">
    <property type="entry name" value="SODIUM-COUPLED MONOCARBOXYLATE TRANSPORTER"/>
    <property type="match status" value="1"/>
</dbReference>
<dbReference type="Gene3D" id="1.20.1730.10">
    <property type="entry name" value="Sodium/glucose cotransporter"/>
    <property type="match status" value="1"/>
</dbReference>
<evidence type="ECO:0000256" key="9">
    <source>
        <dbReference type="ARBA" id="ARBA00023136"/>
    </source>
</evidence>
<comment type="subcellular location">
    <subcellularLocation>
        <location evidence="1">Cell membrane</location>
        <topology evidence="1">Multi-pass membrane protein</topology>
    </subcellularLocation>
</comment>
<feature type="transmembrane region" description="Helical" evidence="12">
    <location>
        <begin position="272"/>
        <end position="296"/>
    </location>
</feature>
<feature type="transmembrane region" description="Helical" evidence="12">
    <location>
        <begin position="233"/>
        <end position="251"/>
    </location>
</feature>
<feature type="transmembrane region" description="Helical" evidence="12">
    <location>
        <begin position="397"/>
        <end position="419"/>
    </location>
</feature>
<dbReference type="InterPro" id="IPR038377">
    <property type="entry name" value="Na/Glc_symporter_sf"/>
</dbReference>
<evidence type="ECO:0000256" key="10">
    <source>
        <dbReference type="ARBA" id="ARBA00023201"/>
    </source>
</evidence>
<dbReference type="PANTHER" id="PTHR42985:SF47">
    <property type="entry name" value="INTEGRAL MEMBRANE TRANSPORT PROTEIN"/>
    <property type="match status" value="1"/>
</dbReference>
<dbReference type="CDD" id="cd10326">
    <property type="entry name" value="SLC5sbd_NIS-like"/>
    <property type="match status" value="1"/>
</dbReference>
<evidence type="ECO:0000256" key="3">
    <source>
        <dbReference type="ARBA" id="ARBA00022448"/>
    </source>
</evidence>
<dbReference type="HOGENOM" id="CLU_018808_11_4_10"/>
<feature type="transmembrane region" description="Helical" evidence="12">
    <location>
        <begin position="371"/>
        <end position="391"/>
    </location>
</feature>
<keyword evidence="7" id="KW-0915">Sodium</keyword>
<keyword evidence="14" id="KW-1185">Reference proteome</keyword>
<keyword evidence="9 12" id="KW-0472">Membrane</keyword>
<accession>B0MXN4</accession>
<evidence type="ECO:0000313" key="13">
    <source>
        <dbReference type="EMBL" id="EDS02360.1"/>
    </source>
</evidence>
<dbReference type="AlphaFoldDB" id="B0MXN4"/>
<reference evidence="13" key="1">
    <citation type="submission" date="2007-10" db="EMBL/GenBank/DDBJ databases">
        <authorList>
            <person name="Fulton L."/>
            <person name="Clifton S."/>
            <person name="Fulton B."/>
            <person name="Xu J."/>
            <person name="Minx P."/>
            <person name="Pepin K.H."/>
            <person name="Johnson M."/>
            <person name="Thiruvilangam P."/>
            <person name="Bhonagiri V."/>
            <person name="Nash W.E."/>
            <person name="Mardis E.R."/>
            <person name="Wilson R.K."/>
        </authorList>
    </citation>
    <scope>NUCLEOTIDE SEQUENCE [LARGE SCALE GENOMIC DNA]</scope>
    <source>
        <strain evidence="13">DSM 17216</strain>
    </source>
</reference>
<keyword evidence="6 12" id="KW-1133">Transmembrane helix</keyword>
<dbReference type="GO" id="GO:0006814">
    <property type="term" value="P:sodium ion transport"/>
    <property type="evidence" value="ECO:0007669"/>
    <property type="project" value="UniProtKB-KW"/>
</dbReference>
<dbReference type="PROSITE" id="PS50283">
    <property type="entry name" value="NA_SOLUT_SYMP_3"/>
    <property type="match status" value="1"/>
</dbReference>
<feature type="transmembrane region" description="Helical" evidence="12">
    <location>
        <begin position="73"/>
        <end position="96"/>
    </location>
</feature>
<dbReference type="GeneID" id="73802433"/>
<feature type="transmembrane region" description="Helical" evidence="12">
    <location>
        <begin position="458"/>
        <end position="478"/>
    </location>
</feature>
<comment type="similarity">
    <text evidence="2 11">Belongs to the sodium:solute symporter (SSF) (TC 2.A.21) family.</text>
</comment>
<dbReference type="RefSeq" id="WP_004327925.1">
    <property type="nucleotide sequence ID" value="NZ_DS499577.1"/>
</dbReference>
<feature type="transmembrane region" description="Helical" evidence="12">
    <location>
        <begin position="431"/>
        <end position="452"/>
    </location>
</feature>
<evidence type="ECO:0000256" key="1">
    <source>
        <dbReference type="ARBA" id="ARBA00004651"/>
    </source>
</evidence>
<evidence type="ECO:0000313" key="14">
    <source>
        <dbReference type="Proteomes" id="UP000005819"/>
    </source>
</evidence>
<gene>
    <name evidence="13" type="ORF">ALIPUT_01883</name>
</gene>